<organism evidence="3 4">
    <name type="scientific">Ostreococcus lucimarinus (strain CCE9901)</name>
    <dbReference type="NCBI Taxonomy" id="436017"/>
    <lineage>
        <taxon>Eukaryota</taxon>
        <taxon>Viridiplantae</taxon>
        <taxon>Chlorophyta</taxon>
        <taxon>Mamiellophyceae</taxon>
        <taxon>Mamiellales</taxon>
        <taxon>Bathycoccaceae</taxon>
        <taxon>Ostreococcus</taxon>
    </lineage>
</organism>
<dbReference type="AlphaFoldDB" id="A4RVM4"/>
<protein>
    <submittedName>
        <fullName evidence="3">Uncharacterized protein</fullName>
    </submittedName>
</protein>
<dbReference type="RefSeq" id="XP_001417443.1">
    <property type="nucleotide sequence ID" value="XM_001417406.1"/>
</dbReference>
<feature type="compositionally biased region" description="Polar residues" evidence="2">
    <location>
        <begin position="79"/>
        <end position="92"/>
    </location>
</feature>
<name>A4RVM4_OSTLU</name>
<evidence type="ECO:0000313" key="3">
    <source>
        <dbReference type="EMBL" id="ABO95736.1"/>
    </source>
</evidence>
<sequence>MEPPRRAGKPQWNDSVDVDATPRKKTDKEYFDELHKLVEAKEAEEAKERLRQLQKKRRRRRAREAAAVKIRFEKSTIDSNLDPQSTISSKSITARAPRSSMDSTSSFQSAIEGACADVRDLALDA</sequence>
<dbReference type="HOGENOM" id="CLU_1996458_0_0_1"/>
<feature type="region of interest" description="Disordered" evidence="2">
    <location>
        <begin position="79"/>
        <end position="109"/>
    </location>
</feature>
<evidence type="ECO:0000256" key="1">
    <source>
        <dbReference type="SAM" id="Coils"/>
    </source>
</evidence>
<proteinExistence type="predicted"/>
<dbReference type="GeneID" id="5001387"/>
<dbReference type="Proteomes" id="UP000001568">
    <property type="component" value="Chromosome 4"/>
</dbReference>
<evidence type="ECO:0000256" key="2">
    <source>
        <dbReference type="SAM" id="MobiDB-lite"/>
    </source>
</evidence>
<keyword evidence="1" id="KW-0175">Coiled coil</keyword>
<dbReference type="KEGG" id="olu:OSTLU_31028"/>
<dbReference type="EMBL" id="CP000584">
    <property type="protein sequence ID" value="ABO95736.1"/>
    <property type="molecule type" value="Genomic_DNA"/>
</dbReference>
<feature type="coiled-coil region" evidence="1">
    <location>
        <begin position="36"/>
        <end position="63"/>
    </location>
</feature>
<evidence type="ECO:0000313" key="4">
    <source>
        <dbReference type="Proteomes" id="UP000001568"/>
    </source>
</evidence>
<reference evidence="3 4" key="1">
    <citation type="journal article" date="2007" name="Proc. Natl. Acad. Sci. U.S.A.">
        <title>The tiny eukaryote Ostreococcus provides genomic insights into the paradox of plankton speciation.</title>
        <authorList>
            <person name="Palenik B."/>
            <person name="Grimwood J."/>
            <person name="Aerts A."/>
            <person name="Rouze P."/>
            <person name="Salamov A."/>
            <person name="Putnam N."/>
            <person name="Dupont C."/>
            <person name="Jorgensen R."/>
            <person name="Derelle E."/>
            <person name="Rombauts S."/>
            <person name="Zhou K."/>
            <person name="Otillar R."/>
            <person name="Merchant S.S."/>
            <person name="Podell S."/>
            <person name="Gaasterland T."/>
            <person name="Napoli C."/>
            <person name="Gendler K."/>
            <person name="Manuell A."/>
            <person name="Tai V."/>
            <person name="Vallon O."/>
            <person name="Piganeau G."/>
            <person name="Jancek S."/>
            <person name="Heijde M."/>
            <person name="Jabbari K."/>
            <person name="Bowler C."/>
            <person name="Lohr M."/>
            <person name="Robbens S."/>
            <person name="Werner G."/>
            <person name="Dubchak I."/>
            <person name="Pazour G.J."/>
            <person name="Ren Q."/>
            <person name="Paulsen I."/>
            <person name="Delwiche C."/>
            <person name="Schmutz J."/>
            <person name="Rokhsar D."/>
            <person name="Van de Peer Y."/>
            <person name="Moreau H."/>
            <person name="Grigoriev I.V."/>
        </authorList>
    </citation>
    <scope>NUCLEOTIDE SEQUENCE [LARGE SCALE GENOMIC DNA]</scope>
    <source>
        <strain evidence="3 4">CCE9901</strain>
    </source>
</reference>
<keyword evidence="4" id="KW-1185">Reference proteome</keyword>
<gene>
    <name evidence="3" type="ORF">OSTLU_31028</name>
</gene>
<feature type="region of interest" description="Disordered" evidence="2">
    <location>
        <begin position="1"/>
        <end position="25"/>
    </location>
</feature>
<accession>A4RVM4</accession>
<dbReference type="Gramene" id="ABO95736">
    <property type="protein sequence ID" value="ABO95736"/>
    <property type="gene ID" value="OSTLU_31028"/>
</dbReference>
<feature type="compositionally biased region" description="Polar residues" evidence="2">
    <location>
        <begin position="100"/>
        <end position="109"/>
    </location>
</feature>
<dbReference type="OrthoDB" id="10662441at2759"/>